<sequence length="270" mass="31117">MTKPQPELTALETGGAVKPIEIYAFLDPLCPDSWRFQLTLKRLQIDYGHYFTLRVILSTDLNKLNKGTACHHAIDPSEPILEIEHPVLPSIAVKAAEFQGKRMANRFLSNLQEAYFVYRQNVNSLATLKGIAYESSIDVKEFLEDIRSRECARSFQSDLSISCEMEIDEFPSIVFFNENIEDEGIKISGVYSYEIYEHVLSELVGTVIEKQSPPEIDHLLDQYSPLSTREIAMYYNMQEKQVEYEMKKKYLQREVDRVIVGGVTKWKSIK</sequence>
<dbReference type="CDD" id="cd03025">
    <property type="entry name" value="DsbA_FrnE_like"/>
    <property type="match status" value="1"/>
</dbReference>
<proteinExistence type="predicted"/>
<keyword evidence="2" id="KW-1185">Reference proteome</keyword>
<dbReference type="PANTHER" id="PTHR13887:SF47">
    <property type="entry name" value="CLPXP ADAPTER PROTEIN SPXH"/>
    <property type="match status" value="1"/>
</dbReference>
<dbReference type="Pfam" id="PF13743">
    <property type="entry name" value="Thioredoxin_5"/>
    <property type="match status" value="1"/>
</dbReference>
<dbReference type="PANTHER" id="PTHR13887">
    <property type="entry name" value="GLUTATHIONE S-TRANSFERASE KAPPA"/>
    <property type="match status" value="1"/>
</dbReference>
<protein>
    <submittedName>
        <fullName evidence="1">DsbA family protein</fullName>
    </submittedName>
</protein>
<name>A0ABV8USD3_9BACL</name>
<evidence type="ECO:0000313" key="2">
    <source>
        <dbReference type="Proteomes" id="UP001595733"/>
    </source>
</evidence>
<dbReference type="RefSeq" id="WP_378139220.1">
    <property type="nucleotide sequence ID" value="NZ_JBHSEF010000008.1"/>
</dbReference>
<gene>
    <name evidence="1" type="ORF">ACFO0S_00985</name>
</gene>
<dbReference type="InterPro" id="IPR036249">
    <property type="entry name" value="Thioredoxin-like_sf"/>
</dbReference>
<dbReference type="Gene3D" id="1.10.472.60">
    <property type="entry name" value="putative protein disulfide isomerase domain"/>
    <property type="match status" value="1"/>
</dbReference>
<organism evidence="1 2">
    <name type="scientific">Chryseomicrobium palamuruense</name>
    <dbReference type="NCBI Taxonomy" id="682973"/>
    <lineage>
        <taxon>Bacteria</taxon>
        <taxon>Bacillati</taxon>
        <taxon>Bacillota</taxon>
        <taxon>Bacilli</taxon>
        <taxon>Bacillales</taxon>
        <taxon>Caryophanaceae</taxon>
        <taxon>Chryseomicrobium</taxon>
    </lineage>
</organism>
<comment type="caution">
    <text evidence="1">The sequence shown here is derived from an EMBL/GenBank/DDBJ whole genome shotgun (WGS) entry which is preliminary data.</text>
</comment>
<dbReference type="SUPFAM" id="SSF52833">
    <property type="entry name" value="Thioredoxin-like"/>
    <property type="match status" value="1"/>
</dbReference>
<dbReference type="EMBL" id="JBHSEF010000008">
    <property type="protein sequence ID" value="MFC4353636.1"/>
    <property type="molecule type" value="Genomic_DNA"/>
</dbReference>
<dbReference type="Gene3D" id="3.40.30.10">
    <property type="entry name" value="Glutaredoxin"/>
    <property type="match status" value="1"/>
</dbReference>
<dbReference type="Proteomes" id="UP001595733">
    <property type="component" value="Unassembled WGS sequence"/>
</dbReference>
<reference evidence="2" key="1">
    <citation type="journal article" date="2019" name="Int. J. Syst. Evol. Microbiol.">
        <title>The Global Catalogue of Microorganisms (GCM) 10K type strain sequencing project: providing services to taxonomists for standard genome sequencing and annotation.</title>
        <authorList>
            <consortium name="The Broad Institute Genomics Platform"/>
            <consortium name="The Broad Institute Genome Sequencing Center for Infectious Disease"/>
            <person name="Wu L."/>
            <person name="Ma J."/>
        </authorList>
    </citation>
    <scope>NUCLEOTIDE SEQUENCE [LARGE SCALE GENOMIC DNA]</scope>
    <source>
        <strain evidence="2">CCUG 50353</strain>
    </source>
</reference>
<evidence type="ECO:0000313" key="1">
    <source>
        <dbReference type="EMBL" id="MFC4353636.1"/>
    </source>
</evidence>
<accession>A0ABV8USD3</accession>